<proteinExistence type="predicted"/>
<feature type="region of interest" description="Disordered" evidence="1">
    <location>
        <begin position="253"/>
        <end position="272"/>
    </location>
</feature>
<organism evidence="2 3">
    <name type="scientific">Trifolium subterraneum</name>
    <name type="common">Subterranean clover</name>
    <dbReference type="NCBI Taxonomy" id="3900"/>
    <lineage>
        <taxon>Eukaryota</taxon>
        <taxon>Viridiplantae</taxon>
        <taxon>Streptophyta</taxon>
        <taxon>Embryophyta</taxon>
        <taxon>Tracheophyta</taxon>
        <taxon>Spermatophyta</taxon>
        <taxon>Magnoliopsida</taxon>
        <taxon>eudicotyledons</taxon>
        <taxon>Gunneridae</taxon>
        <taxon>Pentapetalae</taxon>
        <taxon>rosids</taxon>
        <taxon>fabids</taxon>
        <taxon>Fabales</taxon>
        <taxon>Fabaceae</taxon>
        <taxon>Papilionoideae</taxon>
        <taxon>50 kb inversion clade</taxon>
        <taxon>NPAAA clade</taxon>
        <taxon>Hologalegina</taxon>
        <taxon>IRL clade</taxon>
        <taxon>Trifolieae</taxon>
        <taxon>Trifolium</taxon>
    </lineage>
</organism>
<dbReference type="PANTHER" id="PTHR21402:SF10">
    <property type="entry name" value="U11_U12 SMALL NUCLEAR RIBONUCLEOPROTEIN 48 KDA PROTEIN"/>
    <property type="match status" value="1"/>
</dbReference>
<dbReference type="Proteomes" id="UP000242715">
    <property type="component" value="Unassembled WGS sequence"/>
</dbReference>
<name>A0A2Z6LPP0_TRISU</name>
<dbReference type="InterPro" id="IPR051591">
    <property type="entry name" value="UPF0224_FAM112_RNA_Proc"/>
</dbReference>
<protein>
    <recommendedName>
        <fullName evidence="4">CHHC U11-48K-type domain-containing protein</fullName>
    </recommendedName>
</protein>
<evidence type="ECO:0000313" key="3">
    <source>
        <dbReference type="Proteomes" id="UP000242715"/>
    </source>
</evidence>
<reference evidence="3" key="1">
    <citation type="journal article" date="2017" name="Front. Plant Sci.">
        <title>Climate Clever Clovers: New Paradigm to Reduce the Environmental Footprint of Ruminants by Breeding Low Methanogenic Forages Utilizing Haplotype Variation.</title>
        <authorList>
            <person name="Kaur P."/>
            <person name="Appels R."/>
            <person name="Bayer P.E."/>
            <person name="Keeble-Gagnere G."/>
            <person name="Wang J."/>
            <person name="Hirakawa H."/>
            <person name="Shirasawa K."/>
            <person name="Vercoe P."/>
            <person name="Stefanova K."/>
            <person name="Durmic Z."/>
            <person name="Nichols P."/>
            <person name="Revell C."/>
            <person name="Isobe S.N."/>
            <person name="Edwards D."/>
            <person name="Erskine W."/>
        </authorList>
    </citation>
    <scope>NUCLEOTIDE SEQUENCE [LARGE SCALE GENOMIC DNA]</scope>
    <source>
        <strain evidence="3">cv. Daliak</strain>
    </source>
</reference>
<dbReference type="EMBL" id="DF973216">
    <property type="protein sequence ID" value="GAU20596.1"/>
    <property type="molecule type" value="Genomic_DNA"/>
</dbReference>
<evidence type="ECO:0000256" key="1">
    <source>
        <dbReference type="SAM" id="MobiDB-lite"/>
    </source>
</evidence>
<sequence length="398" mass="46567">MAILRDVSVLNNALVWLESQVSILYGVNGKLFVLNFVKKCILVGASALLLFPLGNEVGDSVDSKKEENNTTECIRERKILMPQVVAAVAALHERALLERKIKGFWFSHPPNNYQLKAEHCYLSDKANEERNKRVDYRPIIEYDWVHRQHSHNQDTQKEKTREELLAEERDYKRRRMSYRGKKRNQSTIQVMRDLITEYMEEIKLAAGVKSPVSFSENDKMPPPKLPSSQAIPMEANNSRKASHDSAEVTISNPGYHEQQSHTNYSDKSKAVHDATCRDYEQRKQGHHKSHHYRGDQRSADQGNHRSRASTSPERHRSHSRSRDRKEQDYSDEKKYNNSSRTKDRDRNDTRKNHISDSLSRNVFSERYDPSEYHDVREHDSSPDDKYIKPDKFYRKELN</sequence>
<keyword evidence="3" id="KW-1185">Reference proteome</keyword>
<dbReference type="PANTHER" id="PTHR21402">
    <property type="entry name" value="GAMETOCYTE SPECIFIC FACTOR 1-RELATED"/>
    <property type="match status" value="1"/>
</dbReference>
<feature type="compositionally biased region" description="Basic and acidic residues" evidence="1">
    <location>
        <begin position="363"/>
        <end position="398"/>
    </location>
</feature>
<accession>A0A2Z6LPP0</accession>
<evidence type="ECO:0000313" key="2">
    <source>
        <dbReference type="EMBL" id="GAU20596.1"/>
    </source>
</evidence>
<dbReference type="AlphaFoldDB" id="A0A2Z6LPP0"/>
<evidence type="ECO:0008006" key="4">
    <source>
        <dbReference type="Google" id="ProtNLM"/>
    </source>
</evidence>
<dbReference type="OrthoDB" id="69229at2759"/>
<feature type="compositionally biased region" description="Basic and acidic residues" evidence="1">
    <location>
        <begin position="323"/>
        <end position="354"/>
    </location>
</feature>
<feature type="compositionally biased region" description="Polar residues" evidence="1">
    <location>
        <begin position="226"/>
        <end position="239"/>
    </location>
</feature>
<feature type="region of interest" description="Disordered" evidence="1">
    <location>
        <begin position="210"/>
        <end position="247"/>
    </location>
</feature>
<gene>
    <name evidence="2" type="ORF">TSUD_33320</name>
</gene>
<feature type="region of interest" description="Disordered" evidence="1">
    <location>
        <begin position="281"/>
        <end position="398"/>
    </location>
</feature>